<keyword evidence="1" id="KW-1133">Transmembrane helix</keyword>
<feature type="transmembrane region" description="Helical" evidence="1">
    <location>
        <begin position="39"/>
        <end position="63"/>
    </location>
</feature>
<keyword evidence="1" id="KW-0472">Membrane</keyword>
<feature type="transmembrane region" description="Helical" evidence="1">
    <location>
        <begin position="12"/>
        <end position="33"/>
    </location>
</feature>
<accession>A0A645EU45</accession>
<evidence type="ECO:0000256" key="1">
    <source>
        <dbReference type="SAM" id="Phobius"/>
    </source>
</evidence>
<reference evidence="2" key="1">
    <citation type="submission" date="2019-08" db="EMBL/GenBank/DDBJ databases">
        <authorList>
            <person name="Kucharzyk K."/>
            <person name="Murdoch R.W."/>
            <person name="Higgins S."/>
            <person name="Loffler F."/>
        </authorList>
    </citation>
    <scope>NUCLEOTIDE SEQUENCE</scope>
</reference>
<dbReference type="AlphaFoldDB" id="A0A645EU45"/>
<organism evidence="2">
    <name type="scientific">bioreactor metagenome</name>
    <dbReference type="NCBI Taxonomy" id="1076179"/>
    <lineage>
        <taxon>unclassified sequences</taxon>
        <taxon>metagenomes</taxon>
        <taxon>ecological metagenomes</taxon>
    </lineage>
</organism>
<name>A0A645EU45_9ZZZZ</name>
<gene>
    <name evidence="2" type="ORF">SDC9_151989</name>
</gene>
<keyword evidence="1" id="KW-0812">Transmembrane</keyword>
<protein>
    <submittedName>
        <fullName evidence="2">Uncharacterized protein</fullName>
    </submittedName>
</protein>
<sequence length="68" mass="7329">MAKATKAAYQVLIGGILAVIAALGGLRFFALFADMQFDLYRWAVALLCALLAVATVVYAAVWCKAYLK</sequence>
<proteinExistence type="predicted"/>
<dbReference type="EMBL" id="VSSQ01050660">
    <property type="protein sequence ID" value="MPN04742.1"/>
    <property type="molecule type" value="Genomic_DNA"/>
</dbReference>
<evidence type="ECO:0000313" key="2">
    <source>
        <dbReference type="EMBL" id="MPN04742.1"/>
    </source>
</evidence>
<comment type="caution">
    <text evidence="2">The sequence shown here is derived from an EMBL/GenBank/DDBJ whole genome shotgun (WGS) entry which is preliminary data.</text>
</comment>